<dbReference type="GO" id="GO:0016787">
    <property type="term" value="F:hydrolase activity"/>
    <property type="evidence" value="ECO:0007669"/>
    <property type="project" value="UniProtKB-KW"/>
</dbReference>
<dbReference type="InterPro" id="IPR036412">
    <property type="entry name" value="HAD-like_sf"/>
</dbReference>
<dbReference type="PANTHER" id="PTHR43434:SF1">
    <property type="entry name" value="PHOSPHOGLYCOLATE PHOSPHATASE"/>
    <property type="match status" value="1"/>
</dbReference>
<gene>
    <name evidence="1" type="ORF">ACFPJ5_16545</name>
</gene>
<dbReference type="EC" id="3.-.-.-" evidence="1"/>
<keyword evidence="1" id="KW-0378">Hydrolase</keyword>
<sequence length="235" mass="26231">MVADDYDVWLFDLDGTLVDAEWAYTRETFDRVGDRLGRHFSDREAEVLWHGLGGARNPQLEAWGIDPEAFWPAFHAVEDPQARAEATYLHEDAARFVRQLDPDTPVGLVTHCQSFLTDPVLDHLDIRDWFDTICCCTDETGWKPDPAPVERVLRELGATDGDRGVLAGDGANDIGAAWNAGLDGVHIERHDPTRRGQCVLGDYRVESFTDLLDDDDDIVPAESARSLTDGGRPDR</sequence>
<dbReference type="AlphaFoldDB" id="A0ABD5RFE0"/>
<dbReference type="RefSeq" id="WP_227230808.1">
    <property type="nucleotide sequence ID" value="NZ_JAJCVJ010000002.1"/>
</dbReference>
<reference evidence="1 2" key="1">
    <citation type="journal article" date="2019" name="Int. J. Syst. Evol. Microbiol.">
        <title>The Global Catalogue of Microorganisms (GCM) 10K type strain sequencing project: providing services to taxonomists for standard genome sequencing and annotation.</title>
        <authorList>
            <consortium name="The Broad Institute Genomics Platform"/>
            <consortium name="The Broad Institute Genome Sequencing Center for Infectious Disease"/>
            <person name="Wu L."/>
            <person name="Ma J."/>
        </authorList>
    </citation>
    <scope>NUCLEOTIDE SEQUENCE [LARGE SCALE GENOMIC DNA]</scope>
    <source>
        <strain evidence="1 2">CGMCC 1.12237</strain>
    </source>
</reference>
<name>A0ABD5RFE0_9EURY</name>
<dbReference type="EMBL" id="JBHSKX010000002">
    <property type="protein sequence ID" value="MFC5368536.1"/>
    <property type="molecule type" value="Genomic_DNA"/>
</dbReference>
<comment type="caution">
    <text evidence="1">The sequence shown here is derived from an EMBL/GenBank/DDBJ whole genome shotgun (WGS) entry which is preliminary data.</text>
</comment>
<dbReference type="PANTHER" id="PTHR43434">
    <property type="entry name" value="PHOSPHOGLYCOLATE PHOSPHATASE"/>
    <property type="match status" value="1"/>
</dbReference>
<accession>A0ABD5RFE0</accession>
<dbReference type="InterPro" id="IPR023214">
    <property type="entry name" value="HAD_sf"/>
</dbReference>
<dbReference type="InterPro" id="IPR050155">
    <property type="entry name" value="HAD-like_hydrolase_sf"/>
</dbReference>
<dbReference type="Gene3D" id="3.40.50.1000">
    <property type="entry name" value="HAD superfamily/HAD-like"/>
    <property type="match status" value="1"/>
</dbReference>
<dbReference type="SUPFAM" id="SSF56784">
    <property type="entry name" value="HAD-like"/>
    <property type="match status" value="1"/>
</dbReference>
<dbReference type="SFLD" id="SFLDS00003">
    <property type="entry name" value="Haloacid_Dehalogenase"/>
    <property type="match status" value="1"/>
</dbReference>
<dbReference type="Pfam" id="PF00702">
    <property type="entry name" value="Hydrolase"/>
    <property type="match status" value="1"/>
</dbReference>
<organism evidence="1 2">
    <name type="scientific">Salinirubrum litoreum</name>
    <dbReference type="NCBI Taxonomy" id="1126234"/>
    <lineage>
        <taxon>Archaea</taxon>
        <taxon>Methanobacteriati</taxon>
        <taxon>Methanobacteriota</taxon>
        <taxon>Stenosarchaea group</taxon>
        <taxon>Halobacteria</taxon>
        <taxon>Halobacteriales</taxon>
        <taxon>Haloferacaceae</taxon>
        <taxon>Salinirubrum</taxon>
    </lineage>
</organism>
<evidence type="ECO:0000313" key="1">
    <source>
        <dbReference type="EMBL" id="MFC5368536.1"/>
    </source>
</evidence>
<evidence type="ECO:0000313" key="2">
    <source>
        <dbReference type="Proteomes" id="UP001596201"/>
    </source>
</evidence>
<protein>
    <submittedName>
        <fullName evidence="1">HAD family hydrolase</fullName>
        <ecNumber evidence="1">3.-.-.-</ecNumber>
    </submittedName>
</protein>
<proteinExistence type="predicted"/>
<dbReference type="Proteomes" id="UP001596201">
    <property type="component" value="Unassembled WGS sequence"/>
</dbReference>
<dbReference type="SFLD" id="SFLDG01129">
    <property type="entry name" value="C1.5:_HAD__Beta-PGM__Phosphata"/>
    <property type="match status" value="1"/>
</dbReference>
<keyword evidence="2" id="KW-1185">Reference proteome</keyword>